<organism evidence="1 2">
    <name type="scientific">Trametes pubescens</name>
    <name type="common">White-rot fungus</name>
    <dbReference type="NCBI Taxonomy" id="154538"/>
    <lineage>
        <taxon>Eukaryota</taxon>
        <taxon>Fungi</taxon>
        <taxon>Dikarya</taxon>
        <taxon>Basidiomycota</taxon>
        <taxon>Agaricomycotina</taxon>
        <taxon>Agaricomycetes</taxon>
        <taxon>Polyporales</taxon>
        <taxon>Polyporaceae</taxon>
        <taxon>Trametes</taxon>
    </lineage>
</organism>
<reference evidence="1 2" key="1">
    <citation type="submission" date="2016-10" db="EMBL/GenBank/DDBJ databases">
        <title>Genome sequence of the basidiomycete white-rot fungus Trametes pubescens.</title>
        <authorList>
            <person name="Makela M.R."/>
            <person name="Granchi Z."/>
            <person name="Peng M."/>
            <person name="De Vries R.P."/>
            <person name="Grigoriev I."/>
            <person name="Riley R."/>
            <person name="Hilden K."/>
        </authorList>
    </citation>
    <scope>NUCLEOTIDE SEQUENCE [LARGE SCALE GENOMIC DNA]</scope>
    <source>
        <strain evidence="1 2">FBCC735</strain>
    </source>
</reference>
<sequence length="661" mass="73771">MPPKSSPAYTMSGYHDHQATQFKKWADLIKNDPRRVCRALALYSPRGETVEGDSHDDVPILFQQLKTASGQSTSKSWKGLVDAGVITALCKCAINTQATLTLAYATVNDDGVAEISQEGMDLAQENAPAPYSPALEVLCNAAMSCAVPATSTEQKMIEEMKQHWSPIMQRLWSEPSRTLDYSANQIRVRERVVVAQTVHRLSLVDPTFLDVIMKPSDLTLAVCFRYWLYATSEWDDITNCTLIAPLLDGLGPDHWKRYFATHPPPDMHALLPRILLGASRGMDKKKRTPNQSAEFVVAMFANHFRQLGPRELHEELMFFTGMLNAAEKEFPPFCRALYRSDPLWTAMALNVTRYAPLGPNAPKQGYIPEGLTMISFKLYFNVLHTMDGPDHMDELVYSWLAGGLFDALDSAALTIIRSVRGPMLISALLSNLDTNLPKFKPKTRAKLRAELPRPRLLSKLIMLATKGSQNVDDLLALVAPDDSVIRSAVPREDPRHPLWAISAWQLLLRLTTTLRPFRGTCTRRGCDKHAYSGGCKKCKFSAYCGQECMNLDDEHKFICRWVPTLILVDVYQKRDPEEVQKLLGDGVAPAPPADLPSEEELLRRVREEGSMTEEEIQMALSVRHGNTDEDHAGKADDPLPGLAVLQEKMQKTLLGESNSGA</sequence>
<protein>
    <recommendedName>
        <fullName evidence="3">MYND-type domain-containing protein</fullName>
    </recommendedName>
</protein>
<evidence type="ECO:0000313" key="2">
    <source>
        <dbReference type="Proteomes" id="UP000184267"/>
    </source>
</evidence>
<dbReference type="EMBL" id="MNAD01000773">
    <property type="protein sequence ID" value="OJT10519.1"/>
    <property type="molecule type" value="Genomic_DNA"/>
</dbReference>
<dbReference type="AlphaFoldDB" id="A0A1M2VSC5"/>
<gene>
    <name evidence="1" type="ORF">TRAPUB_12957</name>
</gene>
<keyword evidence="2" id="KW-1185">Reference proteome</keyword>
<dbReference type="OrthoDB" id="432970at2759"/>
<evidence type="ECO:0008006" key="3">
    <source>
        <dbReference type="Google" id="ProtNLM"/>
    </source>
</evidence>
<proteinExistence type="predicted"/>
<name>A0A1M2VSC5_TRAPU</name>
<comment type="caution">
    <text evidence="1">The sequence shown here is derived from an EMBL/GenBank/DDBJ whole genome shotgun (WGS) entry which is preliminary data.</text>
</comment>
<dbReference type="OMA" id="AYCGQEC"/>
<evidence type="ECO:0000313" key="1">
    <source>
        <dbReference type="EMBL" id="OJT10519.1"/>
    </source>
</evidence>
<accession>A0A1M2VSC5</accession>
<dbReference type="Proteomes" id="UP000184267">
    <property type="component" value="Unassembled WGS sequence"/>
</dbReference>